<dbReference type="FunFam" id="2.40.50.140:FF:000004">
    <property type="entry name" value="Elongation factor P"/>
    <property type="match status" value="1"/>
</dbReference>
<evidence type="ECO:0000256" key="1">
    <source>
        <dbReference type="ARBA" id="ARBA00004496"/>
    </source>
</evidence>
<name>L0REM1_9BACT</name>
<evidence type="ECO:0000256" key="7">
    <source>
        <dbReference type="HAMAP-Rule" id="MF_00141"/>
    </source>
</evidence>
<dbReference type="RefSeq" id="WP_015337240.1">
    <property type="nucleotide sequence ID" value="NC_020055.1"/>
</dbReference>
<dbReference type="NCBIfam" id="NF001810">
    <property type="entry name" value="PRK00529.1"/>
    <property type="match status" value="1"/>
</dbReference>
<dbReference type="InterPro" id="IPR013185">
    <property type="entry name" value="Transl_elong_KOW-like"/>
</dbReference>
<dbReference type="AlphaFoldDB" id="L0REM1"/>
<evidence type="ECO:0000256" key="5">
    <source>
        <dbReference type="ARBA" id="ARBA00022768"/>
    </source>
</evidence>
<dbReference type="FunFam" id="2.30.30.30:FF:000003">
    <property type="entry name" value="Elongation factor P"/>
    <property type="match status" value="1"/>
</dbReference>
<comment type="similarity">
    <text evidence="3 7 9">Belongs to the elongation factor P family.</text>
</comment>
<reference evidence="12 13" key="1">
    <citation type="submission" date="2012-10" db="EMBL/GenBank/DDBJ databases">
        <authorList>
            <person name="Genoscope - CEA"/>
        </authorList>
    </citation>
    <scope>NUCLEOTIDE SEQUENCE [LARGE SCALE GENOMIC DNA]</scope>
    <source>
        <strain evidence="13">AM13 / DSM 14728</strain>
    </source>
</reference>
<organism evidence="12 13">
    <name type="scientific">Maridesulfovibrio hydrothermalis AM13 = DSM 14728</name>
    <dbReference type="NCBI Taxonomy" id="1121451"/>
    <lineage>
        <taxon>Bacteria</taxon>
        <taxon>Pseudomonadati</taxon>
        <taxon>Thermodesulfobacteriota</taxon>
        <taxon>Desulfovibrionia</taxon>
        <taxon>Desulfovibrionales</taxon>
        <taxon>Desulfovibrionaceae</taxon>
        <taxon>Maridesulfovibrio</taxon>
    </lineage>
</organism>
<dbReference type="SUPFAM" id="SSF50104">
    <property type="entry name" value="Translation proteins SH3-like domain"/>
    <property type="match status" value="1"/>
</dbReference>
<evidence type="ECO:0000259" key="10">
    <source>
        <dbReference type="SMART" id="SM00841"/>
    </source>
</evidence>
<dbReference type="Pfam" id="PF09285">
    <property type="entry name" value="Elong-fact-P_C"/>
    <property type="match status" value="1"/>
</dbReference>
<dbReference type="EMBL" id="FO203522">
    <property type="protein sequence ID" value="CCO24640.1"/>
    <property type="molecule type" value="Genomic_DNA"/>
</dbReference>
<evidence type="ECO:0000256" key="3">
    <source>
        <dbReference type="ARBA" id="ARBA00009479"/>
    </source>
</evidence>
<dbReference type="KEGG" id="dhy:DESAM_22373"/>
<evidence type="ECO:0000256" key="8">
    <source>
        <dbReference type="NCBIfam" id="TIGR00038"/>
    </source>
</evidence>
<dbReference type="InterPro" id="IPR015365">
    <property type="entry name" value="Elong-fact-P_C"/>
</dbReference>
<dbReference type="PIRSF" id="PIRSF005901">
    <property type="entry name" value="EF-P"/>
    <property type="match status" value="1"/>
</dbReference>
<dbReference type="PANTHER" id="PTHR30053">
    <property type="entry name" value="ELONGATION FACTOR P"/>
    <property type="match status" value="1"/>
</dbReference>
<evidence type="ECO:0000256" key="9">
    <source>
        <dbReference type="RuleBase" id="RU004389"/>
    </source>
</evidence>
<dbReference type="CDD" id="cd05794">
    <property type="entry name" value="S1_EF-P_repeat_2"/>
    <property type="match status" value="1"/>
</dbReference>
<evidence type="ECO:0000259" key="11">
    <source>
        <dbReference type="SMART" id="SM01185"/>
    </source>
</evidence>
<dbReference type="SMART" id="SM01185">
    <property type="entry name" value="EFP"/>
    <property type="match status" value="1"/>
</dbReference>
<dbReference type="InterPro" id="IPR008991">
    <property type="entry name" value="Translation_prot_SH3-like_sf"/>
</dbReference>
<accession>L0REM1</accession>
<evidence type="ECO:0000313" key="12">
    <source>
        <dbReference type="EMBL" id="CCO24640.1"/>
    </source>
</evidence>
<comment type="function">
    <text evidence="7">Involved in peptide bond synthesis. Stimulates efficient translation and peptide-bond synthesis on native or reconstituted 70S ribosomes in vitro. Probably functions indirectly by altering the affinity of the ribosome for aminoacyl-tRNA, thus increasing their reactivity as acceptors for peptidyl transferase.</text>
</comment>
<dbReference type="SMART" id="SM00841">
    <property type="entry name" value="Elong-fact-P_C"/>
    <property type="match status" value="1"/>
</dbReference>
<dbReference type="PATRIC" id="fig|1121451.3.peg.2595"/>
<keyword evidence="4 7" id="KW-0963">Cytoplasm</keyword>
<keyword evidence="5 7" id="KW-0251">Elongation factor</keyword>
<comment type="pathway">
    <text evidence="2 7">Protein biosynthesis; polypeptide chain elongation.</text>
</comment>
<dbReference type="InterPro" id="IPR020599">
    <property type="entry name" value="Transl_elong_fac_P/YeiP"/>
</dbReference>
<dbReference type="HAMAP" id="MF_00141">
    <property type="entry name" value="EF_P"/>
    <property type="match status" value="1"/>
</dbReference>
<comment type="subcellular location">
    <subcellularLocation>
        <location evidence="1 7">Cytoplasm</location>
    </subcellularLocation>
</comment>
<dbReference type="InterPro" id="IPR001059">
    <property type="entry name" value="Transl_elong_P/YeiP_cen"/>
</dbReference>
<dbReference type="STRING" id="1121451.DESAM_22373"/>
<dbReference type="FunFam" id="2.40.50.140:FF:000009">
    <property type="entry name" value="Elongation factor P"/>
    <property type="match status" value="1"/>
</dbReference>
<dbReference type="InterPro" id="IPR012340">
    <property type="entry name" value="NA-bd_OB-fold"/>
</dbReference>
<evidence type="ECO:0000256" key="4">
    <source>
        <dbReference type="ARBA" id="ARBA00022490"/>
    </source>
</evidence>
<dbReference type="GO" id="GO:0005829">
    <property type="term" value="C:cytosol"/>
    <property type="evidence" value="ECO:0007669"/>
    <property type="project" value="UniProtKB-ARBA"/>
</dbReference>
<dbReference type="PANTHER" id="PTHR30053:SF12">
    <property type="entry name" value="ELONGATION FACTOR P (EF-P) FAMILY PROTEIN"/>
    <property type="match status" value="1"/>
</dbReference>
<dbReference type="HOGENOM" id="CLU_074944_0_1_7"/>
<dbReference type="OrthoDB" id="9801844at2"/>
<dbReference type="SUPFAM" id="SSF50249">
    <property type="entry name" value="Nucleic acid-binding proteins"/>
    <property type="match status" value="2"/>
</dbReference>
<dbReference type="Pfam" id="PF01132">
    <property type="entry name" value="EFP"/>
    <property type="match status" value="1"/>
</dbReference>
<feature type="domain" description="Elongation factor P C-terminal" evidence="10">
    <location>
        <begin position="129"/>
        <end position="184"/>
    </location>
</feature>
<dbReference type="CDD" id="cd04470">
    <property type="entry name" value="S1_EF-P_repeat_1"/>
    <property type="match status" value="1"/>
</dbReference>
<sequence length="186" mass="20675">MISTKDFRNGLKIEIDGKPFEIIEFQHFKPGKGGAFVRTKLKNMFTGRVTDQTFRSGEKVVKPDMATKEMQFLYKDGTDYVLMDLESYEQMNVPADVIGNTGGFLKEGETNKALLYNGEVIGMELPASVVLKIAQTDPGVQGDRVSNATKPATLETGLVINVPLFVNENDKVKVDTRSSEYLGREK</sequence>
<dbReference type="NCBIfam" id="TIGR00038">
    <property type="entry name" value="efp"/>
    <property type="match status" value="1"/>
</dbReference>
<evidence type="ECO:0000256" key="2">
    <source>
        <dbReference type="ARBA" id="ARBA00004815"/>
    </source>
</evidence>
<dbReference type="Proteomes" id="UP000010808">
    <property type="component" value="Chromosome"/>
</dbReference>
<keyword evidence="13" id="KW-1185">Reference proteome</keyword>
<gene>
    <name evidence="7 12" type="primary">efp</name>
    <name evidence="12" type="ORF">DESAM_22373</name>
</gene>
<dbReference type="Gene3D" id="2.30.30.30">
    <property type="match status" value="1"/>
</dbReference>
<keyword evidence="6 7" id="KW-0648">Protein biosynthesis</keyword>
<dbReference type="Gene3D" id="2.40.50.140">
    <property type="entry name" value="Nucleic acid-binding proteins"/>
    <property type="match status" value="2"/>
</dbReference>
<dbReference type="UniPathway" id="UPA00345"/>
<dbReference type="GO" id="GO:0003746">
    <property type="term" value="F:translation elongation factor activity"/>
    <property type="evidence" value="ECO:0007669"/>
    <property type="project" value="UniProtKB-UniRule"/>
</dbReference>
<dbReference type="eggNOG" id="COG0231">
    <property type="taxonomic scope" value="Bacteria"/>
</dbReference>
<evidence type="ECO:0000256" key="6">
    <source>
        <dbReference type="ARBA" id="ARBA00022917"/>
    </source>
</evidence>
<dbReference type="InterPro" id="IPR014722">
    <property type="entry name" value="Rib_uL2_dom2"/>
</dbReference>
<evidence type="ECO:0000313" key="13">
    <source>
        <dbReference type="Proteomes" id="UP000010808"/>
    </source>
</evidence>
<feature type="domain" description="Translation elongation factor P/YeiP central" evidence="11">
    <location>
        <begin position="67"/>
        <end position="121"/>
    </location>
</feature>
<dbReference type="InterPro" id="IPR011768">
    <property type="entry name" value="Transl_elongation_fac_P"/>
</dbReference>
<protein>
    <recommendedName>
        <fullName evidence="7 8">Elongation factor P</fullName>
        <shortName evidence="7">EF-P</shortName>
    </recommendedName>
</protein>
<dbReference type="GO" id="GO:0043043">
    <property type="term" value="P:peptide biosynthetic process"/>
    <property type="evidence" value="ECO:0007669"/>
    <property type="project" value="InterPro"/>
</dbReference>
<proteinExistence type="inferred from homology"/>
<dbReference type="Pfam" id="PF08207">
    <property type="entry name" value="EFP_N"/>
    <property type="match status" value="1"/>
</dbReference>